<reference evidence="9 10" key="1">
    <citation type="submission" date="2017-06" db="EMBL/GenBank/DDBJ databases">
        <authorList>
            <person name="Kim H.J."/>
            <person name="Triplett B.A."/>
        </authorList>
    </citation>
    <scope>NUCLEOTIDE SEQUENCE [LARGE SCALE GENOMIC DNA]</scope>
    <source>
        <strain evidence="9 10">DSM 25597</strain>
    </source>
</reference>
<dbReference type="PANTHER" id="PTHR12639">
    <property type="entry name" value="VITAMIN K-DEPENDENT GAMMA-CARBOXYLASE"/>
    <property type="match status" value="1"/>
</dbReference>
<evidence type="ECO:0000256" key="2">
    <source>
        <dbReference type="ARBA" id="ARBA00022692"/>
    </source>
</evidence>
<feature type="transmembrane region" description="Helical" evidence="7">
    <location>
        <begin position="114"/>
        <end position="135"/>
    </location>
</feature>
<sequence length="464" mass="54534">MNKKLQTYLNSHIEAAPLAVFRVFFGILMFVSIIRFWSYGWIEKFYITPEFHFTFYGFSWVRPWGEWTYLLFGICAASAVMITIGWKCRFAMITFFLSFTYIELMDKTMYLNHYYFISILSFLLIFVPAGHYFSLDTLSRKRKQKDPLSTTMAIGYVPRWTIDSIKLVLAIVYVYAGLAKLNSDWLLEAMPLKIWLPSKFDIPLIGDIVSQEWAQYAFSWIGAGYDLFIPFLLLWKPTRTFAFVMVVIFHVLTRVLFPIGMFPYIMIVSALIFFDASLHKKVVYAFAKAIKYPKELLEGTTVWKPLSVQRYKLSVGVVVVFFCIQLLLPWRYAFYPGELFWTEEGYRFSWRVMLMEKSGYAQFKIKDGVTGKRFYVNNADFLTPLQEKQMSFQPDFILEYAHYLRDHFTAQGHKNVEVYVESYVALNGRLSTTYIDPDVNLAEIKESFTHKNWIKPFTDEIKGL</sequence>
<keyword evidence="10" id="KW-1185">Reference proteome</keyword>
<comment type="subcellular location">
    <subcellularLocation>
        <location evidence="1">Endomembrane system</location>
        <topology evidence="1">Multi-pass membrane protein</topology>
    </subcellularLocation>
</comment>
<dbReference type="InterPro" id="IPR007782">
    <property type="entry name" value="VKG_COase"/>
</dbReference>
<dbReference type="InterPro" id="IPR011020">
    <property type="entry name" value="HTTM-like"/>
</dbReference>
<dbReference type="GO" id="GO:0012505">
    <property type="term" value="C:endomembrane system"/>
    <property type="evidence" value="ECO:0007669"/>
    <property type="project" value="UniProtKB-SubCell"/>
</dbReference>
<dbReference type="Pfam" id="PF22777">
    <property type="entry name" value="VKGC_lumenal_dom"/>
    <property type="match status" value="1"/>
</dbReference>
<keyword evidence="4 7" id="KW-0472">Membrane</keyword>
<evidence type="ECO:0000256" key="1">
    <source>
        <dbReference type="ARBA" id="ARBA00004127"/>
    </source>
</evidence>
<dbReference type="InterPro" id="IPR053935">
    <property type="entry name" value="VKGC_lumenal_dom"/>
</dbReference>
<evidence type="ECO:0000313" key="10">
    <source>
        <dbReference type="Proteomes" id="UP000198379"/>
    </source>
</evidence>
<evidence type="ECO:0000256" key="6">
    <source>
        <dbReference type="ARBA" id="ARBA00023239"/>
    </source>
</evidence>
<proteinExistence type="predicted"/>
<name>A0A239CSX3_9FLAO</name>
<dbReference type="GO" id="GO:0019842">
    <property type="term" value="F:vitamin binding"/>
    <property type="evidence" value="ECO:0007669"/>
    <property type="project" value="TreeGrafter"/>
</dbReference>
<dbReference type="PANTHER" id="PTHR12639:SF7">
    <property type="entry name" value="HTTM DOMAIN-CONTAINING PROTEIN"/>
    <property type="match status" value="1"/>
</dbReference>
<gene>
    <name evidence="9" type="ORF">SAMN06265376_108141</name>
</gene>
<evidence type="ECO:0000256" key="4">
    <source>
        <dbReference type="ARBA" id="ARBA00023136"/>
    </source>
</evidence>
<dbReference type="RefSeq" id="WP_089373423.1">
    <property type="nucleotide sequence ID" value="NZ_BMEP01000009.1"/>
</dbReference>
<dbReference type="SMART" id="SM00752">
    <property type="entry name" value="HTTM"/>
    <property type="match status" value="1"/>
</dbReference>
<evidence type="ECO:0000313" key="9">
    <source>
        <dbReference type="EMBL" id="SNS22483.1"/>
    </source>
</evidence>
<keyword evidence="2 7" id="KW-0812">Transmembrane</keyword>
<dbReference type="Pfam" id="PF05090">
    <property type="entry name" value="HTTM"/>
    <property type="match status" value="1"/>
</dbReference>
<feature type="transmembrane region" description="Helical" evidence="7">
    <location>
        <begin position="241"/>
        <end position="274"/>
    </location>
</feature>
<keyword evidence="6" id="KW-0456">Lyase</keyword>
<evidence type="ECO:0000256" key="7">
    <source>
        <dbReference type="SAM" id="Phobius"/>
    </source>
</evidence>
<feature type="domain" description="HTTM-like" evidence="8">
    <location>
        <begin position="10"/>
        <end position="278"/>
    </location>
</feature>
<evidence type="ECO:0000259" key="8">
    <source>
        <dbReference type="SMART" id="SM00752"/>
    </source>
</evidence>
<feature type="transmembrane region" description="Helical" evidence="7">
    <location>
        <begin position="213"/>
        <end position="234"/>
    </location>
</feature>
<organism evidence="9 10">
    <name type="scientific">Dokdonia pacifica</name>
    <dbReference type="NCBI Taxonomy" id="1627892"/>
    <lineage>
        <taxon>Bacteria</taxon>
        <taxon>Pseudomonadati</taxon>
        <taxon>Bacteroidota</taxon>
        <taxon>Flavobacteriia</taxon>
        <taxon>Flavobacteriales</taxon>
        <taxon>Flavobacteriaceae</taxon>
        <taxon>Dokdonia</taxon>
    </lineage>
</organism>
<evidence type="ECO:0000256" key="5">
    <source>
        <dbReference type="ARBA" id="ARBA00023157"/>
    </source>
</evidence>
<dbReference type="Proteomes" id="UP000198379">
    <property type="component" value="Unassembled WGS sequence"/>
</dbReference>
<feature type="transmembrane region" description="Helical" evidence="7">
    <location>
        <begin position="156"/>
        <end position="176"/>
    </location>
</feature>
<feature type="transmembrane region" description="Helical" evidence="7">
    <location>
        <begin position="69"/>
        <end position="102"/>
    </location>
</feature>
<feature type="transmembrane region" description="Helical" evidence="7">
    <location>
        <begin position="311"/>
        <end position="330"/>
    </location>
</feature>
<dbReference type="EMBL" id="FZNY01000008">
    <property type="protein sequence ID" value="SNS22483.1"/>
    <property type="molecule type" value="Genomic_DNA"/>
</dbReference>
<evidence type="ECO:0000256" key="3">
    <source>
        <dbReference type="ARBA" id="ARBA00022989"/>
    </source>
</evidence>
<protein>
    <submittedName>
        <fullName evidence="9">Vitamin K-dependent gamma-carboxylase</fullName>
    </submittedName>
</protein>
<keyword evidence="3 7" id="KW-1133">Transmembrane helix</keyword>
<dbReference type="OrthoDB" id="341137at2"/>
<accession>A0A239CSX3</accession>
<dbReference type="InterPro" id="IPR053934">
    <property type="entry name" value="HTTM_dom"/>
</dbReference>
<keyword evidence="5" id="KW-1015">Disulfide bond</keyword>
<feature type="transmembrane region" description="Helical" evidence="7">
    <location>
        <begin position="15"/>
        <end position="37"/>
    </location>
</feature>
<dbReference type="AlphaFoldDB" id="A0A239CSX3"/>
<dbReference type="GO" id="GO:0008488">
    <property type="term" value="F:gamma-glutamyl carboxylase activity"/>
    <property type="evidence" value="ECO:0007669"/>
    <property type="project" value="InterPro"/>
</dbReference>